<name>A0A0L0F4P1_9EUKA</name>
<organism evidence="1 2">
    <name type="scientific">Sphaeroforma arctica JP610</name>
    <dbReference type="NCBI Taxonomy" id="667725"/>
    <lineage>
        <taxon>Eukaryota</taxon>
        <taxon>Ichthyosporea</taxon>
        <taxon>Ichthyophonida</taxon>
        <taxon>Sphaeroforma</taxon>
    </lineage>
</organism>
<dbReference type="AlphaFoldDB" id="A0A0L0F4P1"/>
<protein>
    <submittedName>
        <fullName evidence="1">Uncharacterized protein</fullName>
    </submittedName>
</protein>
<dbReference type="EMBL" id="KQ248262">
    <property type="protein sequence ID" value="KNC71705.1"/>
    <property type="molecule type" value="Genomic_DNA"/>
</dbReference>
<dbReference type="Proteomes" id="UP000054560">
    <property type="component" value="Unassembled WGS sequence"/>
</dbReference>
<dbReference type="RefSeq" id="XP_014145607.1">
    <property type="nucleotide sequence ID" value="XM_014290132.1"/>
</dbReference>
<evidence type="ECO:0000313" key="2">
    <source>
        <dbReference type="Proteomes" id="UP000054560"/>
    </source>
</evidence>
<feature type="non-terminal residue" evidence="1">
    <location>
        <position position="52"/>
    </location>
</feature>
<proteinExistence type="predicted"/>
<accession>A0A0L0F4P1</accession>
<evidence type="ECO:0000313" key="1">
    <source>
        <dbReference type="EMBL" id="KNC71705.1"/>
    </source>
</evidence>
<gene>
    <name evidence="1" type="ORF">SARC_15755</name>
</gene>
<sequence length="52" mass="5718">MQLLQQLKGLSVDLLDEPLTDDTALPAVKEASNALAKQLEVKKDAKYYAAEE</sequence>
<keyword evidence="2" id="KW-1185">Reference proteome</keyword>
<dbReference type="GeneID" id="25916259"/>
<reference evidence="1 2" key="1">
    <citation type="submission" date="2011-02" db="EMBL/GenBank/DDBJ databases">
        <title>The Genome Sequence of Sphaeroforma arctica JP610.</title>
        <authorList>
            <consortium name="The Broad Institute Genome Sequencing Platform"/>
            <person name="Russ C."/>
            <person name="Cuomo C."/>
            <person name="Young S.K."/>
            <person name="Zeng Q."/>
            <person name="Gargeya S."/>
            <person name="Alvarado L."/>
            <person name="Berlin A."/>
            <person name="Chapman S.B."/>
            <person name="Chen Z."/>
            <person name="Freedman E."/>
            <person name="Gellesch M."/>
            <person name="Goldberg J."/>
            <person name="Griggs A."/>
            <person name="Gujja S."/>
            <person name="Heilman E."/>
            <person name="Heiman D."/>
            <person name="Howarth C."/>
            <person name="Mehta T."/>
            <person name="Neiman D."/>
            <person name="Pearson M."/>
            <person name="Roberts A."/>
            <person name="Saif S."/>
            <person name="Shea T."/>
            <person name="Shenoy N."/>
            <person name="Sisk P."/>
            <person name="Stolte C."/>
            <person name="Sykes S."/>
            <person name="White J."/>
            <person name="Yandava C."/>
            <person name="Burger G."/>
            <person name="Gray M.W."/>
            <person name="Holland P.W.H."/>
            <person name="King N."/>
            <person name="Lang F.B.F."/>
            <person name="Roger A.J."/>
            <person name="Ruiz-Trillo I."/>
            <person name="Haas B."/>
            <person name="Nusbaum C."/>
            <person name="Birren B."/>
        </authorList>
    </citation>
    <scope>NUCLEOTIDE SEQUENCE [LARGE SCALE GENOMIC DNA]</scope>
    <source>
        <strain evidence="1 2">JP610</strain>
    </source>
</reference>